<dbReference type="EMBL" id="BMLI01000001">
    <property type="protein sequence ID" value="GGM76366.1"/>
    <property type="molecule type" value="Genomic_DNA"/>
</dbReference>
<keyword evidence="3" id="KW-1185">Reference proteome</keyword>
<name>A0ABQ2HEB8_9BACT</name>
<dbReference type="Proteomes" id="UP000632339">
    <property type="component" value="Unassembled WGS sequence"/>
</dbReference>
<evidence type="ECO:0000313" key="2">
    <source>
        <dbReference type="EMBL" id="GGM76366.1"/>
    </source>
</evidence>
<dbReference type="Pfam" id="PF13858">
    <property type="entry name" value="DUF4199"/>
    <property type="match status" value="1"/>
</dbReference>
<keyword evidence="1" id="KW-0472">Membrane</keyword>
<feature type="transmembrane region" description="Helical" evidence="1">
    <location>
        <begin position="76"/>
        <end position="101"/>
    </location>
</feature>
<protein>
    <recommendedName>
        <fullName evidence="4">DUF4199 domain-containing protein</fullName>
    </recommendedName>
</protein>
<keyword evidence="1" id="KW-0812">Transmembrane</keyword>
<evidence type="ECO:0000256" key="1">
    <source>
        <dbReference type="SAM" id="Phobius"/>
    </source>
</evidence>
<comment type="caution">
    <text evidence="2">The sequence shown here is derived from an EMBL/GenBank/DDBJ whole genome shotgun (WGS) entry which is preliminary data.</text>
</comment>
<evidence type="ECO:0000313" key="3">
    <source>
        <dbReference type="Proteomes" id="UP000632339"/>
    </source>
</evidence>
<reference evidence="3" key="1">
    <citation type="journal article" date="2019" name="Int. J. Syst. Evol. Microbiol.">
        <title>The Global Catalogue of Microorganisms (GCM) 10K type strain sequencing project: providing services to taxonomists for standard genome sequencing and annotation.</title>
        <authorList>
            <consortium name="The Broad Institute Genomics Platform"/>
            <consortium name="The Broad Institute Genome Sequencing Center for Infectious Disease"/>
            <person name="Wu L."/>
            <person name="Ma J."/>
        </authorList>
    </citation>
    <scope>NUCLEOTIDE SEQUENCE [LARGE SCALE GENOMIC DNA]</scope>
    <source>
        <strain evidence="3">CGMCC 1.6375</strain>
    </source>
</reference>
<feature type="transmembrane region" description="Helical" evidence="1">
    <location>
        <begin position="43"/>
        <end position="64"/>
    </location>
</feature>
<evidence type="ECO:0008006" key="4">
    <source>
        <dbReference type="Google" id="ProtNLM"/>
    </source>
</evidence>
<dbReference type="InterPro" id="IPR025250">
    <property type="entry name" value="DUF4199"/>
</dbReference>
<proteinExistence type="predicted"/>
<feature type="transmembrane region" description="Helical" evidence="1">
    <location>
        <begin position="12"/>
        <end position="37"/>
    </location>
</feature>
<organism evidence="2 3">
    <name type="scientific">Dyadobacter beijingensis</name>
    <dbReference type="NCBI Taxonomy" id="365489"/>
    <lineage>
        <taxon>Bacteria</taxon>
        <taxon>Pseudomonadati</taxon>
        <taxon>Bacteroidota</taxon>
        <taxon>Cytophagia</taxon>
        <taxon>Cytophagales</taxon>
        <taxon>Spirosomataceae</taxon>
        <taxon>Dyadobacter</taxon>
    </lineage>
</organism>
<keyword evidence="1" id="KW-1133">Transmembrane helix</keyword>
<sequence length="187" mass="21041">MNSILAYFNKPILKVSLQFGAATGIAAFLFFTGLYLVGAQPLAGVRVLDMGIYTIMIFSGLRYFRKNYGNGLLHLWEALTMGYVITCVGAIINGWLIYLFVTYIDPAVFSDYITNALDVLTQGRKSQTSYLSDKEFLELYETVKNNKPSILISNEITQRLVMAIIPILVISLILRKQDYSVLQNNKT</sequence>
<gene>
    <name evidence="2" type="ORF">GCM10010967_04980</name>
</gene>
<accession>A0ABQ2HEB8</accession>
<dbReference type="RefSeq" id="WP_019941851.1">
    <property type="nucleotide sequence ID" value="NZ_BMLI01000001.1"/>
</dbReference>